<dbReference type="RefSeq" id="WP_133698789.1">
    <property type="nucleotide sequence ID" value="NZ_SNXS01000001.1"/>
</dbReference>
<organism evidence="3 4">
    <name type="scientific">Roseateles toxinivorans</name>
    <dbReference type="NCBI Taxonomy" id="270368"/>
    <lineage>
        <taxon>Bacteria</taxon>
        <taxon>Pseudomonadati</taxon>
        <taxon>Pseudomonadota</taxon>
        <taxon>Betaproteobacteria</taxon>
        <taxon>Burkholderiales</taxon>
        <taxon>Sphaerotilaceae</taxon>
        <taxon>Roseateles</taxon>
    </lineage>
</organism>
<dbReference type="InParanoid" id="A0A4R6QSU6"/>
<dbReference type="OrthoDB" id="8527558at2"/>
<comment type="caution">
    <text evidence="3">The sequence shown here is derived from an EMBL/GenBank/DDBJ whole genome shotgun (WGS) entry which is preliminary data.</text>
</comment>
<feature type="region of interest" description="Disordered" evidence="1">
    <location>
        <begin position="1"/>
        <end position="23"/>
    </location>
</feature>
<dbReference type="Proteomes" id="UP000295361">
    <property type="component" value="Unassembled WGS sequence"/>
</dbReference>
<evidence type="ECO:0000259" key="2">
    <source>
        <dbReference type="Pfam" id="PF12728"/>
    </source>
</evidence>
<evidence type="ECO:0000313" key="3">
    <source>
        <dbReference type="EMBL" id="TDP74133.1"/>
    </source>
</evidence>
<evidence type="ECO:0000313" key="4">
    <source>
        <dbReference type="Proteomes" id="UP000295361"/>
    </source>
</evidence>
<feature type="domain" description="Helix-turn-helix" evidence="2">
    <location>
        <begin position="32"/>
        <end position="82"/>
    </location>
</feature>
<keyword evidence="4" id="KW-1185">Reference proteome</keyword>
<proteinExistence type="predicted"/>
<dbReference type="AlphaFoldDB" id="A0A4R6QSU6"/>
<reference evidence="3 4" key="1">
    <citation type="submission" date="2019-03" db="EMBL/GenBank/DDBJ databases">
        <title>Genomic Encyclopedia of Type Strains, Phase IV (KMG-IV): sequencing the most valuable type-strain genomes for metagenomic binning, comparative biology and taxonomic classification.</title>
        <authorList>
            <person name="Goeker M."/>
        </authorList>
    </citation>
    <scope>NUCLEOTIDE SEQUENCE [LARGE SCALE GENOMIC DNA]</scope>
    <source>
        <strain evidence="3 4">DSM 16998</strain>
    </source>
</reference>
<protein>
    <submittedName>
        <fullName evidence="3">AlpA family transcriptional regulator</fullName>
    </submittedName>
</protein>
<name>A0A4R6QSU6_9BURK</name>
<dbReference type="InterPro" id="IPR041657">
    <property type="entry name" value="HTH_17"/>
</dbReference>
<evidence type="ECO:0000256" key="1">
    <source>
        <dbReference type="SAM" id="MobiDB-lite"/>
    </source>
</evidence>
<accession>A0A4R6QSU6</accession>
<dbReference type="Gene3D" id="1.10.238.160">
    <property type="match status" value="1"/>
</dbReference>
<dbReference type="EMBL" id="SNXS01000001">
    <property type="protein sequence ID" value="TDP74133.1"/>
    <property type="molecule type" value="Genomic_DNA"/>
</dbReference>
<sequence>MSAVNPSASGPEAKPRKTTAQPLHAAQIQDALLKLQTVSALTGLGKTSIYERIKTGEFKPVRLGTRCTRFRASDVNAWLQAQGK</sequence>
<dbReference type="Pfam" id="PF12728">
    <property type="entry name" value="HTH_17"/>
    <property type="match status" value="1"/>
</dbReference>
<gene>
    <name evidence="3" type="ORF">DES47_101185</name>
</gene>